<name>A0ABR4WG64_9GAMM</name>
<evidence type="ECO:0008006" key="3">
    <source>
        <dbReference type="Google" id="ProtNLM"/>
    </source>
</evidence>
<proteinExistence type="predicted"/>
<dbReference type="SUPFAM" id="SSF50969">
    <property type="entry name" value="YVTN repeat-like/Quinoprotein amine dehydrogenase"/>
    <property type="match status" value="1"/>
</dbReference>
<dbReference type="PIRSF" id="PIRSF028101">
    <property type="entry name" value="UCP028101"/>
    <property type="match status" value="1"/>
</dbReference>
<dbReference type="Pfam" id="PF07433">
    <property type="entry name" value="DUF1513"/>
    <property type="match status" value="1"/>
</dbReference>
<protein>
    <recommendedName>
        <fullName evidence="3">DUF1513 domain-containing protein</fullName>
    </recommendedName>
</protein>
<dbReference type="EMBL" id="ARXU01000003">
    <property type="protein sequence ID" value="KGD62072.1"/>
    <property type="molecule type" value="Genomic_DNA"/>
</dbReference>
<dbReference type="InterPro" id="IPR011044">
    <property type="entry name" value="Quino_amine_DH_bsu"/>
</dbReference>
<dbReference type="PROSITE" id="PS51318">
    <property type="entry name" value="TAT"/>
    <property type="match status" value="1"/>
</dbReference>
<gene>
    <name evidence="1" type="ORF">T9A_01281</name>
</gene>
<evidence type="ECO:0000313" key="1">
    <source>
        <dbReference type="EMBL" id="KGD62072.1"/>
    </source>
</evidence>
<dbReference type="InterPro" id="IPR008311">
    <property type="entry name" value="UCP028101"/>
</dbReference>
<sequence>MPLTRRQLLGVGAAVAGTAALGGWTVWSGRGQSPLLLSARNDDAGQHYAVGYFLDGRRAFATPVTDRCHDICRHPFLPLALFVGRRPSRESYLVDLRDGILLQTLHSQPQRHFYGHAVFHNSGRWLYATENDTREPGRGVLGRYRLDSTRLQLIHDGEVSSHGVGPHQLAWLPDGESLVIGNGGIRTEGGSRKEMNLPAMAPSLVIMDRQGELLSKETLPQQKNSIRHLAVASDGTVITGQQYHGPAWDKVPLLAIKRPGEAYHPFPVSESQLAIMNQYTASIAIHSEKRLVAMTAPRGNRFFIWDLDSAATVVDAPMPDCAGVGAVPGGFAVTSGQGKCRYFDCTGGAVQSHWLTLPDGWWDNHLWLG</sequence>
<dbReference type="Proteomes" id="UP000029443">
    <property type="component" value="Unassembled WGS sequence"/>
</dbReference>
<organism evidence="1 2">
    <name type="scientific">Alcanivorax jadensis T9</name>
    <dbReference type="NCBI Taxonomy" id="1177181"/>
    <lineage>
        <taxon>Bacteria</taxon>
        <taxon>Pseudomonadati</taxon>
        <taxon>Pseudomonadota</taxon>
        <taxon>Gammaproteobacteria</taxon>
        <taxon>Oceanospirillales</taxon>
        <taxon>Alcanivoracaceae</taxon>
        <taxon>Alcanivorax</taxon>
    </lineage>
</organism>
<comment type="caution">
    <text evidence="1">The sequence shown here is derived from an EMBL/GenBank/DDBJ whole genome shotgun (WGS) entry which is preliminary data.</text>
</comment>
<accession>A0ABR4WG64</accession>
<keyword evidence="2" id="KW-1185">Reference proteome</keyword>
<dbReference type="InterPro" id="IPR006311">
    <property type="entry name" value="TAT_signal"/>
</dbReference>
<reference evidence="1 2" key="1">
    <citation type="submission" date="2012-09" db="EMBL/GenBank/DDBJ databases">
        <title>Genome Sequence of alkane-degrading Bacterium Alcanivorax jadensis T9.</title>
        <authorList>
            <person name="Lai Q."/>
            <person name="Shao Z."/>
        </authorList>
    </citation>
    <scope>NUCLEOTIDE SEQUENCE [LARGE SCALE GENOMIC DNA]</scope>
    <source>
        <strain evidence="1 2">T9</strain>
    </source>
</reference>
<evidence type="ECO:0000313" key="2">
    <source>
        <dbReference type="Proteomes" id="UP000029443"/>
    </source>
</evidence>
<dbReference type="RefSeq" id="WP_198030629.1">
    <property type="nucleotide sequence ID" value="NZ_ARXU01000003.1"/>
</dbReference>